<dbReference type="InterPro" id="IPR036734">
    <property type="entry name" value="Neur_chan_lig-bd_sf"/>
</dbReference>
<sequence>MAVPWAACVCSLLALVGSWPHQAVAQMESPLKGQGMPSLNTTQVFLSVRLERLLDVDDYKFKHENVATYWLSWWDPSAAAAIRERTAATAGLAGGCRRPCSNRVADAHCCDSIFLPSLYFTNADAFPEDREIGYSIDTASNGAVVWETTVHGLYYQPLSMRNYPFDTFHLEVKLTLTDTSKSVVGHPGLQLVTSAVSLEGVHLARSRSDLTNGWNWHYPGAVANAGLQLYRFNRSAWYQDRMAVAPHASDIAPFTALNNSTNGLLDDTVQMAVLRFKVYRSFWTNQVNSNLPVYAVAILSLIVFWLPEEDLPARIELCSALFLTLIAIQFVVSDRAVARNYFTPPQLMILMTGGYILAIACESVVCFYICKWNTFKQRRKDMWQAAKERSMQRRAAKAAAAAAASASEDNTDEEEAAKPFGGLSMEKSELTADNGQLCEEAAAGGEPAAQKKAAGCLSCKARKKVPLPPCTDDYNLFVAWIVNKVCQVVALISYVIAAVLIVQMHAEGQVFRAKDALLSYTELSSCEVPGFQPGASGPCPAAALPATEL</sequence>
<dbReference type="GO" id="GO:0005230">
    <property type="term" value="F:extracellular ligand-gated monoatomic ion channel activity"/>
    <property type="evidence" value="ECO:0007669"/>
    <property type="project" value="InterPro"/>
</dbReference>
<feature type="transmembrane region" description="Helical" evidence="2">
    <location>
        <begin position="291"/>
        <end position="307"/>
    </location>
</feature>
<evidence type="ECO:0008006" key="6">
    <source>
        <dbReference type="Google" id="ProtNLM"/>
    </source>
</evidence>
<evidence type="ECO:0000256" key="3">
    <source>
        <dbReference type="SAM" id="SignalP"/>
    </source>
</evidence>
<dbReference type="InterPro" id="IPR036719">
    <property type="entry name" value="Neuro-gated_channel_TM_sf"/>
</dbReference>
<dbReference type="InterPro" id="IPR006201">
    <property type="entry name" value="Neur_channel"/>
</dbReference>
<dbReference type="SUPFAM" id="SSF90112">
    <property type="entry name" value="Neurotransmitter-gated ion-channel transmembrane pore"/>
    <property type="match status" value="1"/>
</dbReference>
<dbReference type="AlphaFoldDB" id="A0AAD5DLM3"/>
<evidence type="ECO:0000256" key="1">
    <source>
        <dbReference type="ARBA" id="ARBA00004141"/>
    </source>
</evidence>
<dbReference type="Gene3D" id="1.20.58.390">
    <property type="entry name" value="Neurotransmitter-gated ion-channel transmembrane domain"/>
    <property type="match status" value="1"/>
</dbReference>
<accession>A0AAD5DLM3</accession>
<evidence type="ECO:0000313" key="5">
    <source>
        <dbReference type="Proteomes" id="UP001205105"/>
    </source>
</evidence>
<organism evidence="4 5">
    <name type="scientific">Chlorella ohadii</name>
    <dbReference type="NCBI Taxonomy" id="2649997"/>
    <lineage>
        <taxon>Eukaryota</taxon>
        <taxon>Viridiplantae</taxon>
        <taxon>Chlorophyta</taxon>
        <taxon>core chlorophytes</taxon>
        <taxon>Trebouxiophyceae</taxon>
        <taxon>Chlorellales</taxon>
        <taxon>Chlorellaceae</taxon>
        <taxon>Chlorella clade</taxon>
        <taxon>Chlorella</taxon>
    </lineage>
</organism>
<reference evidence="4" key="1">
    <citation type="submission" date="2020-11" db="EMBL/GenBank/DDBJ databases">
        <title>Chlorella ohadii genome sequencing and assembly.</title>
        <authorList>
            <person name="Murik O."/>
            <person name="Treves H."/>
            <person name="Kedem I."/>
            <person name="Shotland Y."/>
            <person name="Kaplan A."/>
        </authorList>
    </citation>
    <scope>NUCLEOTIDE SEQUENCE</scope>
    <source>
        <strain evidence="4">1</strain>
    </source>
</reference>
<gene>
    <name evidence="4" type="ORF">COHA_007501</name>
</gene>
<keyword evidence="2" id="KW-0812">Transmembrane</keyword>
<dbReference type="Gene3D" id="2.70.170.10">
    <property type="entry name" value="Neurotransmitter-gated ion-channel ligand-binding domain"/>
    <property type="match status" value="1"/>
</dbReference>
<dbReference type="PANTHER" id="PTHR18945">
    <property type="entry name" value="NEUROTRANSMITTER GATED ION CHANNEL"/>
    <property type="match status" value="1"/>
</dbReference>
<comment type="subcellular location">
    <subcellularLocation>
        <location evidence="1">Membrane</location>
        <topology evidence="1">Multi-pass membrane protein</topology>
    </subcellularLocation>
</comment>
<keyword evidence="3" id="KW-0732">Signal</keyword>
<dbReference type="GO" id="GO:0004888">
    <property type="term" value="F:transmembrane signaling receptor activity"/>
    <property type="evidence" value="ECO:0007669"/>
    <property type="project" value="InterPro"/>
</dbReference>
<feature type="transmembrane region" description="Helical" evidence="2">
    <location>
        <begin position="347"/>
        <end position="370"/>
    </location>
</feature>
<comment type="caution">
    <text evidence="4">The sequence shown here is derived from an EMBL/GenBank/DDBJ whole genome shotgun (WGS) entry which is preliminary data.</text>
</comment>
<evidence type="ECO:0000313" key="4">
    <source>
        <dbReference type="EMBL" id="KAI7838704.1"/>
    </source>
</evidence>
<dbReference type="InterPro" id="IPR038050">
    <property type="entry name" value="Neuro_actylchol_rec"/>
</dbReference>
<evidence type="ECO:0000256" key="2">
    <source>
        <dbReference type="SAM" id="Phobius"/>
    </source>
</evidence>
<protein>
    <recommendedName>
        <fullName evidence="6">Ligand-gated ion channel</fullName>
    </recommendedName>
</protein>
<feature type="chain" id="PRO_5042193606" description="Ligand-gated ion channel" evidence="3">
    <location>
        <begin position="26"/>
        <end position="549"/>
    </location>
</feature>
<dbReference type="Proteomes" id="UP001205105">
    <property type="component" value="Unassembled WGS sequence"/>
</dbReference>
<keyword evidence="2" id="KW-1133">Transmembrane helix</keyword>
<keyword evidence="2" id="KW-0472">Membrane</keyword>
<dbReference type="GO" id="GO:0016020">
    <property type="term" value="C:membrane"/>
    <property type="evidence" value="ECO:0007669"/>
    <property type="project" value="UniProtKB-SubCell"/>
</dbReference>
<feature type="signal peptide" evidence="3">
    <location>
        <begin position="1"/>
        <end position="25"/>
    </location>
</feature>
<dbReference type="EMBL" id="JADXDR010000119">
    <property type="protein sequence ID" value="KAI7838704.1"/>
    <property type="molecule type" value="Genomic_DNA"/>
</dbReference>
<name>A0AAD5DLM3_9CHLO</name>
<feature type="transmembrane region" description="Helical" evidence="2">
    <location>
        <begin position="314"/>
        <end position="332"/>
    </location>
</feature>
<proteinExistence type="predicted"/>
<keyword evidence="5" id="KW-1185">Reference proteome</keyword>